<evidence type="ECO:0000313" key="11">
    <source>
        <dbReference type="EMBL" id="KAK6125907.1"/>
    </source>
</evidence>
<evidence type="ECO:0000256" key="3">
    <source>
        <dbReference type="ARBA" id="ARBA00022692"/>
    </source>
</evidence>
<proteinExistence type="inferred from homology"/>
<feature type="transmembrane region" description="Helical" evidence="10">
    <location>
        <begin position="334"/>
        <end position="358"/>
    </location>
</feature>
<feature type="transmembrane region" description="Helical" evidence="10">
    <location>
        <begin position="268"/>
        <end position="289"/>
    </location>
</feature>
<comment type="similarity">
    <text evidence="9">Belongs to the auxin efflux carrier (TC 2.A.69.2) family.</text>
</comment>
<evidence type="ECO:0000256" key="7">
    <source>
        <dbReference type="ARBA" id="ARBA00023294"/>
    </source>
</evidence>
<evidence type="ECO:0000256" key="6">
    <source>
        <dbReference type="ARBA" id="ARBA00023136"/>
    </source>
</evidence>
<dbReference type="Proteomes" id="UP001318860">
    <property type="component" value="Unassembled WGS sequence"/>
</dbReference>
<keyword evidence="5 10" id="KW-1133">Transmembrane helix</keyword>
<comment type="subcellular location">
    <subcellularLocation>
        <location evidence="1">Endoplasmic reticulum membrane</location>
        <topology evidence="1">Multi-pass membrane protein</topology>
    </subcellularLocation>
</comment>
<dbReference type="InterPro" id="IPR045033">
    <property type="entry name" value="PILS1/3/4/5/7"/>
</dbReference>
<comment type="caution">
    <text evidence="11">The sequence shown here is derived from an EMBL/GenBank/DDBJ whole genome shotgun (WGS) entry which is preliminary data.</text>
</comment>
<evidence type="ECO:0000256" key="4">
    <source>
        <dbReference type="ARBA" id="ARBA00022824"/>
    </source>
</evidence>
<feature type="transmembrane region" description="Helical" evidence="10">
    <location>
        <begin position="59"/>
        <end position="83"/>
    </location>
</feature>
<feature type="transmembrane region" description="Helical" evidence="10">
    <location>
        <begin position="136"/>
        <end position="157"/>
    </location>
</feature>
<organism evidence="11 12">
    <name type="scientific">Rehmannia glutinosa</name>
    <name type="common">Chinese foxglove</name>
    <dbReference type="NCBI Taxonomy" id="99300"/>
    <lineage>
        <taxon>Eukaryota</taxon>
        <taxon>Viridiplantae</taxon>
        <taxon>Streptophyta</taxon>
        <taxon>Embryophyta</taxon>
        <taxon>Tracheophyta</taxon>
        <taxon>Spermatophyta</taxon>
        <taxon>Magnoliopsida</taxon>
        <taxon>eudicotyledons</taxon>
        <taxon>Gunneridae</taxon>
        <taxon>Pentapetalae</taxon>
        <taxon>asterids</taxon>
        <taxon>lamiids</taxon>
        <taxon>Lamiales</taxon>
        <taxon>Orobanchaceae</taxon>
        <taxon>Rehmannieae</taxon>
        <taxon>Rehmannia</taxon>
    </lineage>
</organism>
<keyword evidence="2" id="KW-0813">Transport</keyword>
<evidence type="ECO:0000256" key="9">
    <source>
        <dbReference type="ARBA" id="ARBA00025752"/>
    </source>
</evidence>
<dbReference type="PANTHER" id="PTHR31651:SF3">
    <property type="entry name" value="PROTEIN PIN-LIKES 7"/>
    <property type="match status" value="1"/>
</dbReference>
<accession>A0ABR0UUQ3</accession>
<keyword evidence="12" id="KW-1185">Reference proteome</keyword>
<dbReference type="PANTHER" id="PTHR31651">
    <property type="match status" value="1"/>
</dbReference>
<keyword evidence="7" id="KW-0927">Auxin signaling pathway</keyword>
<sequence length="359" mass="40007">MPIIQVLIISLLGAFMATDYLKLLPSDARRSLNKIVFVTFTPSLVFASLAKTVRLHDIVSWWFMPVNIGITFLVGGTLGWIAVKILRPEPHLQGLIIAMCSSGNLGNILLIIIPAICKENGSPFGDKNVCTTVGLSYVSFSMALGAFYIWTYTFHLIRSAGAKYKEIVAAEESRKEPNKDLETNEKSLLLNGSEHVHTHSVEHITEKQTGLIDNNNHYNNFRFLDSYLEQWHGLKPYYWDGTIPCITLILGGNLTQGLRKARLKAGMVIAVICVRYIILPVVGIGVVQTASHLGFLPSDPLYHFVLMIQFTLPPAMNIGTMTQLFDVAQEECSVLFLWTYLVAAIALTAWSTVFMWILS</sequence>
<dbReference type="Pfam" id="PF03547">
    <property type="entry name" value="Mem_trans"/>
    <property type="match status" value="2"/>
</dbReference>
<reference evidence="11 12" key="1">
    <citation type="journal article" date="2021" name="Comput. Struct. Biotechnol. J.">
        <title>De novo genome assembly of the potent medicinal plant Rehmannia glutinosa using nanopore technology.</title>
        <authorList>
            <person name="Ma L."/>
            <person name="Dong C."/>
            <person name="Song C."/>
            <person name="Wang X."/>
            <person name="Zheng X."/>
            <person name="Niu Y."/>
            <person name="Chen S."/>
            <person name="Feng W."/>
        </authorList>
    </citation>
    <scope>NUCLEOTIDE SEQUENCE [LARGE SCALE GENOMIC DNA]</scope>
    <source>
        <strain evidence="11">DH-2019</strain>
    </source>
</reference>
<name>A0ABR0UUQ3_REHGL</name>
<keyword evidence="6 10" id="KW-0472">Membrane</keyword>
<evidence type="ECO:0000256" key="10">
    <source>
        <dbReference type="SAM" id="Phobius"/>
    </source>
</evidence>
<gene>
    <name evidence="11" type="ORF">DH2020_040356</name>
</gene>
<feature type="transmembrane region" description="Helical" evidence="10">
    <location>
        <begin position="35"/>
        <end position="53"/>
    </location>
</feature>
<evidence type="ECO:0000256" key="8">
    <source>
        <dbReference type="ARBA" id="ARBA00025100"/>
    </source>
</evidence>
<feature type="transmembrane region" description="Helical" evidence="10">
    <location>
        <begin position="301"/>
        <end position="322"/>
    </location>
</feature>
<evidence type="ECO:0000256" key="1">
    <source>
        <dbReference type="ARBA" id="ARBA00004477"/>
    </source>
</evidence>
<evidence type="ECO:0000256" key="5">
    <source>
        <dbReference type="ARBA" id="ARBA00022989"/>
    </source>
</evidence>
<comment type="function">
    <text evidence="8">Involved in cellular auxin homeostasis by regulating auxin metabolism. Regulates intracellular auxin accumulation at the endoplasmic reticulum and thus auxin availability for nuclear auxin signaling.</text>
</comment>
<dbReference type="InterPro" id="IPR004776">
    <property type="entry name" value="Mem_transp_PIN-like"/>
</dbReference>
<feature type="transmembrane region" description="Helical" evidence="10">
    <location>
        <begin position="95"/>
        <end position="116"/>
    </location>
</feature>
<protein>
    <submittedName>
        <fullName evidence="11">Uncharacterized protein</fullName>
    </submittedName>
</protein>
<feature type="transmembrane region" description="Helical" evidence="10">
    <location>
        <begin position="6"/>
        <end position="23"/>
    </location>
</feature>
<keyword evidence="3 10" id="KW-0812">Transmembrane</keyword>
<dbReference type="EMBL" id="JABTTQ020002072">
    <property type="protein sequence ID" value="KAK6125907.1"/>
    <property type="molecule type" value="Genomic_DNA"/>
</dbReference>
<keyword evidence="4" id="KW-0256">Endoplasmic reticulum</keyword>
<evidence type="ECO:0000256" key="2">
    <source>
        <dbReference type="ARBA" id="ARBA00022448"/>
    </source>
</evidence>
<evidence type="ECO:0000313" key="12">
    <source>
        <dbReference type="Proteomes" id="UP001318860"/>
    </source>
</evidence>